<dbReference type="SUPFAM" id="SSF53613">
    <property type="entry name" value="Ribokinase-like"/>
    <property type="match status" value="1"/>
</dbReference>
<feature type="non-terminal residue" evidence="4">
    <location>
        <position position="291"/>
    </location>
</feature>
<keyword evidence="2" id="KW-0418">Kinase</keyword>
<dbReference type="Pfam" id="PF00294">
    <property type="entry name" value="PfkB"/>
    <property type="match status" value="1"/>
</dbReference>
<organism evidence="4">
    <name type="scientific">Caldithrix abyssi</name>
    <dbReference type="NCBI Taxonomy" id="187145"/>
    <lineage>
        <taxon>Bacteria</taxon>
        <taxon>Pseudomonadati</taxon>
        <taxon>Calditrichota</taxon>
        <taxon>Calditrichia</taxon>
        <taxon>Calditrichales</taxon>
        <taxon>Calditrichaceae</taxon>
        <taxon>Caldithrix</taxon>
    </lineage>
</organism>
<evidence type="ECO:0000256" key="2">
    <source>
        <dbReference type="ARBA" id="ARBA00022777"/>
    </source>
</evidence>
<dbReference type="Proteomes" id="UP000886111">
    <property type="component" value="Unassembled WGS sequence"/>
</dbReference>
<dbReference type="PANTHER" id="PTHR10584:SF166">
    <property type="entry name" value="RIBOKINASE"/>
    <property type="match status" value="1"/>
</dbReference>
<reference evidence="4" key="1">
    <citation type="journal article" date="2020" name="mSystems">
        <title>Genome- and Community-Level Interaction Insights into Carbon Utilization and Element Cycling Functions of Hydrothermarchaeota in Hydrothermal Sediment.</title>
        <authorList>
            <person name="Zhou Z."/>
            <person name="Liu Y."/>
            <person name="Xu W."/>
            <person name="Pan J."/>
            <person name="Luo Z.H."/>
            <person name="Li M."/>
        </authorList>
    </citation>
    <scope>NUCLEOTIDE SEQUENCE [LARGE SCALE GENOMIC DNA]</scope>
    <source>
        <strain evidence="4">HyVt-76</strain>
    </source>
</reference>
<sequence length="291" mass="33124">MTMKIAVLGTFLKDRIIGLDGKVTESKGGLFYSIEALRAICGENDEIIPISYVGNDFYEQVFQHFKDDRRVNLTGLYRHEGANNCVELRYFTAETREERSLNPMPPLTAKQLAPFAESDVFVANFISGWEMELNEFRSFGSQFKGLSLIDIHSLTLERLNNGLRRYRKLPDAESWIEYSSIVQFNEAEFRMLTSLDVLEFYKLFCFDQNKIVNLTLGKHGSLHIYRKGAEIKKYVQKPERKVKVIDPTGCGDVFLAGFAYFYAFHKDVRKAAQKATSLAAAAGSHKGLPEV</sequence>
<keyword evidence="1" id="KW-0808">Transferase</keyword>
<dbReference type="InterPro" id="IPR029056">
    <property type="entry name" value="Ribokinase-like"/>
</dbReference>
<evidence type="ECO:0000256" key="1">
    <source>
        <dbReference type="ARBA" id="ARBA00022679"/>
    </source>
</evidence>
<evidence type="ECO:0000313" key="4">
    <source>
        <dbReference type="EMBL" id="HHE54652.1"/>
    </source>
</evidence>
<name>A0A7V5H2U6_CALAY</name>
<dbReference type="Gene3D" id="3.40.1190.20">
    <property type="match status" value="1"/>
</dbReference>
<evidence type="ECO:0000259" key="3">
    <source>
        <dbReference type="Pfam" id="PF00294"/>
    </source>
</evidence>
<gene>
    <name evidence="4" type="ORF">ENL21_02640</name>
</gene>
<dbReference type="GO" id="GO:0016301">
    <property type="term" value="F:kinase activity"/>
    <property type="evidence" value="ECO:0007669"/>
    <property type="project" value="UniProtKB-KW"/>
</dbReference>
<dbReference type="AlphaFoldDB" id="A0A7V5H2U6"/>
<dbReference type="EMBL" id="DRTD01000190">
    <property type="protein sequence ID" value="HHE54652.1"/>
    <property type="molecule type" value="Genomic_DNA"/>
</dbReference>
<proteinExistence type="predicted"/>
<feature type="domain" description="Carbohydrate kinase PfkB" evidence="3">
    <location>
        <begin position="50"/>
        <end position="287"/>
    </location>
</feature>
<comment type="caution">
    <text evidence="4">The sequence shown here is derived from an EMBL/GenBank/DDBJ whole genome shotgun (WGS) entry which is preliminary data.</text>
</comment>
<dbReference type="InterPro" id="IPR011611">
    <property type="entry name" value="PfkB_dom"/>
</dbReference>
<dbReference type="PANTHER" id="PTHR10584">
    <property type="entry name" value="SUGAR KINASE"/>
    <property type="match status" value="1"/>
</dbReference>
<accession>A0A7V5H2U6</accession>
<protein>
    <recommendedName>
        <fullName evidence="3">Carbohydrate kinase PfkB domain-containing protein</fullName>
    </recommendedName>
</protein>